<evidence type="ECO:0000313" key="3">
    <source>
        <dbReference type="Proteomes" id="UP000004931"/>
    </source>
</evidence>
<comment type="caution">
    <text evidence="2">The sequence shown here is derived from an EMBL/GenBank/DDBJ whole genome shotgun (WGS) entry which is preliminary data.</text>
</comment>
<evidence type="ECO:0000313" key="2">
    <source>
        <dbReference type="EMBL" id="EAW31849.1"/>
    </source>
</evidence>
<gene>
    <name evidence="2" type="ORF">GP2143_05345</name>
</gene>
<feature type="domain" description="PD-(D/E)XK endonuclease-like" evidence="1">
    <location>
        <begin position="657"/>
        <end position="925"/>
    </location>
</feature>
<dbReference type="InterPro" id="IPR011604">
    <property type="entry name" value="PDDEXK-like_dom_sf"/>
</dbReference>
<keyword evidence="3" id="KW-1185">Reference proteome</keyword>
<dbReference type="InterPro" id="IPR019925">
    <property type="entry name" value="DNA_repair_protein_predicted"/>
</dbReference>
<dbReference type="SUPFAM" id="SSF52540">
    <property type="entry name" value="P-loop containing nucleoside triphosphate hydrolases"/>
    <property type="match status" value="1"/>
</dbReference>
<accession>A0YBB9</accession>
<dbReference type="eggNOG" id="COG3857">
    <property type="taxonomic scope" value="Bacteria"/>
</dbReference>
<dbReference type="Pfam" id="PF12705">
    <property type="entry name" value="PDDEXK_1"/>
    <property type="match status" value="1"/>
</dbReference>
<dbReference type="AlphaFoldDB" id="A0YBB9"/>
<protein>
    <recommendedName>
        <fullName evidence="1">PD-(D/E)XK endonuclease-like domain-containing protein</fullName>
    </recommendedName>
</protein>
<dbReference type="Proteomes" id="UP000004931">
    <property type="component" value="Unassembled WGS sequence"/>
</dbReference>
<dbReference type="NCBIfam" id="TIGR03623">
    <property type="entry name" value="probable DNA repair protein"/>
    <property type="match status" value="1"/>
</dbReference>
<dbReference type="Gene3D" id="3.90.320.10">
    <property type="match status" value="1"/>
</dbReference>
<dbReference type="STRING" id="247633.GP2143_05345"/>
<reference evidence="2 3" key="1">
    <citation type="journal article" date="2010" name="J. Bacteriol.">
        <title>Genome sequence of the oligotrophic marine Gammaproteobacterium HTCC2143, isolated from the Oregon Coast.</title>
        <authorList>
            <person name="Oh H.M."/>
            <person name="Kang I."/>
            <person name="Ferriera S."/>
            <person name="Giovannoni S.J."/>
            <person name="Cho J.C."/>
        </authorList>
    </citation>
    <scope>NUCLEOTIDE SEQUENCE [LARGE SCALE GENOMIC DNA]</scope>
    <source>
        <strain evidence="2 3">HTCC2143</strain>
    </source>
</reference>
<evidence type="ECO:0000259" key="1">
    <source>
        <dbReference type="Pfam" id="PF12705"/>
    </source>
</evidence>
<dbReference type="InterPro" id="IPR027417">
    <property type="entry name" value="P-loop_NTPase"/>
</dbReference>
<proteinExistence type="predicted"/>
<dbReference type="InterPro" id="IPR038726">
    <property type="entry name" value="PDDEXK_AddAB-type"/>
</dbReference>
<dbReference type="OrthoDB" id="9761147at2"/>
<sequence>MSSLISLFDVRPLWEPLTSGQLILTPNQRLASRIRSAFAIASAEAGNNVVFTPAVYSINQWIEQCWLDLLMNADPRATSVTVLSANQEQALWEKIVAESSYGSALLRPSATAQQAIAAFRTLVDWRQEVRSAALRATLLTSDDSAALMNWIDQFIDLCDKNRWLVSAQIPAQLLNAFQTGSLSHCGEILGVGFEDIVPLHQALLDAAGNFVLEQQRHDPAAVKTVVCDTSEQELQAAAVWAKQAIKNDPAATVAIVVPELTAQRHVVQRIVQEVFEPGYNEPSCGDNNDNNDKASIISLSSAPRNLSFNFSAGYPLTDAPVIAAALDALALGFVKLDSETMVRICQSPFYCVSEADNESVSQLVSKLFGEKAFELSTAKLRQLASQTADKKSAGASEAVAWPFSDALQNIATLTRDHTIRRPRPASEWILLLQGILNTVGWPGLRRLDSIEFQQVAQWPQIIQSLQMLDDVLPPMSFSEVVGQLHSIAGRQVFQPQTADSSLQVLGTLEAAGLHFSHLWLTSMSDQSWPPSPSPNPLLPYSLQRQQGMPHASAERELDYARSLTDRFLHSADIMIVSSVSVIDDTPATISALFARFPQIQMDALLGRPLSSLLPLTEIRRRFLESKLTEEYLPGDAPILQADERVRGGATLFASQSACPFRAFLSHRLGVRGLPVAEIGLNAADRGSLLHRACELIWQQLKSQKTLLALNNSEQMSLCEETSQYAVRELDQRRSLHLGARYQRLECERLKLLLNTWLNFERERGDFIVKETEARKVFQHGHLKLETRIDRIDQLADGSLAVIDYKTSTTSIARWWGERPEEPQLPLYGMLVELAGDAVSGVGFAELRIEGCELKGIGDEDSPEAALRWQDKVKNDASVLNWEQLKRHWEKVLTALANDFVAGKAAVDPRNAPQTCQYCDFSSACRVDHQQAGGL</sequence>
<name>A0YBB9_9GAMM</name>
<dbReference type="EMBL" id="AAVT01000002">
    <property type="protein sequence ID" value="EAW31849.1"/>
    <property type="molecule type" value="Genomic_DNA"/>
</dbReference>
<organism evidence="2 3">
    <name type="scientific">marine gamma proteobacterium HTCC2143</name>
    <dbReference type="NCBI Taxonomy" id="247633"/>
    <lineage>
        <taxon>Bacteria</taxon>
        <taxon>Pseudomonadati</taxon>
        <taxon>Pseudomonadota</taxon>
        <taxon>Gammaproteobacteria</taxon>
        <taxon>Cellvibrionales</taxon>
        <taxon>Spongiibacteraceae</taxon>
        <taxon>BD1-7 clade</taxon>
    </lineage>
</organism>